<comment type="caution">
    <text evidence="2">The sequence shown here is derived from an EMBL/GenBank/DDBJ whole genome shotgun (WGS) entry which is preliminary data.</text>
</comment>
<dbReference type="AlphaFoldDB" id="A0A7X2TFL6"/>
<evidence type="ECO:0000313" key="3">
    <source>
        <dbReference type="Proteomes" id="UP000461880"/>
    </source>
</evidence>
<evidence type="ECO:0000313" key="2">
    <source>
        <dbReference type="EMBL" id="MSS58310.1"/>
    </source>
</evidence>
<dbReference type="InterPro" id="IPR000182">
    <property type="entry name" value="GNAT_dom"/>
</dbReference>
<gene>
    <name evidence="2" type="ORF">FYJ51_05270</name>
</gene>
<dbReference type="SUPFAM" id="SSF55729">
    <property type="entry name" value="Acyl-CoA N-acyltransferases (Nat)"/>
    <property type="match status" value="1"/>
</dbReference>
<evidence type="ECO:0000259" key="1">
    <source>
        <dbReference type="PROSITE" id="PS51186"/>
    </source>
</evidence>
<feature type="domain" description="N-acetyltransferase" evidence="1">
    <location>
        <begin position="126"/>
        <end position="251"/>
    </location>
</feature>
<dbReference type="EMBL" id="VUMN01000009">
    <property type="protein sequence ID" value="MSS58310.1"/>
    <property type="molecule type" value="Genomic_DNA"/>
</dbReference>
<dbReference type="Proteomes" id="UP000461880">
    <property type="component" value="Unassembled WGS sequence"/>
</dbReference>
<dbReference type="PROSITE" id="PS51186">
    <property type="entry name" value="GNAT"/>
    <property type="match status" value="1"/>
</dbReference>
<sequence>MRKAEEKDLKELSAYLGQNPAMNLFLIGDIENFGVDGNKVSVWMDEDASGIHSVFLYYAPGRSLILQSYEHRIDQKFLEELIQQLDPVTISGETSLIRELNLDEFPVHSECRFAAMKKPYQKTDTSEVARLGPEDAEDIMELLNASFPHSSVSKVNTEEKGSRYYGIRKNGNAVSVAASSAECRNLAMVVSVCTNEEYRCHGYAEACVTKLSDDLLAEGRMPCLFYTNPQAAKIYKKIGYEDIGYWSMRQK</sequence>
<reference evidence="2 3" key="1">
    <citation type="submission" date="2019-08" db="EMBL/GenBank/DDBJ databases">
        <title>In-depth cultivation of the pig gut microbiome towards novel bacterial diversity and tailored functional studies.</title>
        <authorList>
            <person name="Wylensek D."/>
            <person name="Hitch T.C.A."/>
            <person name="Clavel T."/>
        </authorList>
    </citation>
    <scope>NUCLEOTIDE SEQUENCE [LARGE SCALE GENOMIC DNA]</scope>
    <source>
        <strain evidence="2 3">Oil+RF-744-GAM-WT-6</strain>
    </source>
</reference>
<dbReference type="InterPro" id="IPR016181">
    <property type="entry name" value="Acyl_CoA_acyltransferase"/>
</dbReference>
<protein>
    <submittedName>
        <fullName evidence="2">GNAT family N-acetyltransferase</fullName>
    </submittedName>
</protein>
<proteinExistence type="predicted"/>
<dbReference type="GO" id="GO:0016747">
    <property type="term" value="F:acyltransferase activity, transferring groups other than amino-acyl groups"/>
    <property type="evidence" value="ECO:0007669"/>
    <property type="project" value="InterPro"/>
</dbReference>
<dbReference type="InterPro" id="IPR027365">
    <property type="entry name" value="GNAT_acetyltra_YdfB-like"/>
</dbReference>
<keyword evidence="3" id="KW-1185">Reference proteome</keyword>
<keyword evidence="2" id="KW-0808">Transferase</keyword>
<dbReference type="Pfam" id="PF12746">
    <property type="entry name" value="GNAT_acetyltran"/>
    <property type="match status" value="1"/>
</dbReference>
<name>A0A7X2TFL6_9FIRM</name>
<accession>A0A7X2TFL6</accession>
<dbReference type="Gene3D" id="3.40.630.30">
    <property type="match status" value="1"/>
</dbReference>
<organism evidence="2 3">
    <name type="scientific">Stecheria intestinalis</name>
    <dbReference type="NCBI Taxonomy" id="2606630"/>
    <lineage>
        <taxon>Bacteria</taxon>
        <taxon>Bacillati</taxon>
        <taxon>Bacillota</taxon>
        <taxon>Erysipelotrichia</taxon>
        <taxon>Erysipelotrichales</taxon>
        <taxon>Erysipelotrichaceae</taxon>
        <taxon>Stecheria</taxon>
    </lineage>
</organism>